<dbReference type="AlphaFoldDB" id="A0A6L3N9N4"/>
<comment type="caution">
    <text evidence="1">The sequence shown here is derived from an EMBL/GenBank/DDBJ whole genome shotgun (WGS) entry which is preliminary data.</text>
</comment>
<protein>
    <submittedName>
        <fullName evidence="1">Cytochrome-c peroxidase</fullName>
    </submittedName>
</protein>
<sequence>MHSLLKSLAFARSLIPAAAALALIGGLAPLAGCDARPDANAQAASVV</sequence>
<name>A0A6L3N9N4_9BURK</name>
<gene>
    <name evidence="1" type="ORF">F7R13_26355</name>
</gene>
<evidence type="ECO:0000313" key="2">
    <source>
        <dbReference type="Proteomes" id="UP000473571"/>
    </source>
</evidence>
<dbReference type="GO" id="GO:0004601">
    <property type="term" value="F:peroxidase activity"/>
    <property type="evidence" value="ECO:0007669"/>
    <property type="project" value="UniProtKB-KW"/>
</dbReference>
<dbReference type="Proteomes" id="UP000473571">
    <property type="component" value="Unassembled WGS sequence"/>
</dbReference>
<keyword evidence="1" id="KW-0575">Peroxidase</keyword>
<proteinExistence type="predicted"/>
<organism evidence="1 2">
    <name type="scientific">Burkholderia territorii</name>
    <dbReference type="NCBI Taxonomy" id="1503055"/>
    <lineage>
        <taxon>Bacteria</taxon>
        <taxon>Pseudomonadati</taxon>
        <taxon>Pseudomonadota</taxon>
        <taxon>Betaproteobacteria</taxon>
        <taxon>Burkholderiales</taxon>
        <taxon>Burkholderiaceae</taxon>
        <taxon>Burkholderia</taxon>
        <taxon>Burkholderia cepacia complex</taxon>
    </lineage>
</organism>
<evidence type="ECO:0000313" key="1">
    <source>
        <dbReference type="EMBL" id="KAB0653998.1"/>
    </source>
</evidence>
<feature type="non-terminal residue" evidence="1">
    <location>
        <position position="47"/>
    </location>
</feature>
<reference evidence="1 2" key="1">
    <citation type="submission" date="2019-09" db="EMBL/GenBank/DDBJ databases">
        <title>Draft genome sequences of 48 bacterial type strains from the CCUG.</title>
        <authorList>
            <person name="Tunovic T."/>
            <person name="Pineiro-Iglesias B."/>
            <person name="Unosson C."/>
            <person name="Inganas E."/>
            <person name="Ohlen M."/>
            <person name="Cardew S."/>
            <person name="Jensie-Markopoulos S."/>
            <person name="Salva-Serra F."/>
            <person name="Jaen-Luchoro D."/>
            <person name="Karlsson R."/>
            <person name="Svensson-Stadler L."/>
            <person name="Chun J."/>
            <person name="Moore E."/>
        </authorList>
    </citation>
    <scope>NUCLEOTIDE SEQUENCE [LARGE SCALE GENOMIC DNA]</scope>
    <source>
        <strain evidence="1 2">CCUG 65687</strain>
    </source>
</reference>
<dbReference type="EMBL" id="VZOL01000548">
    <property type="protein sequence ID" value="KAB0653998.1"/>
    <property type="molecule type" value="Genomic_DNA"/>
</dbReference>
<accession>A0A6L3N9N4</accession>
<keyword evidence="1" id="KW-0560">Oxidoreductase</keyword>